<evidence type="ECO:0000256" key="1">
    <source>
        <dbReference type="SAM" id="MobiDB-lite"/>
    </source>
</evidence>
<evidence type="ECO:0000313" key="2">
    <source>
        <dbReference type="EMBL" id="OWZ23407.1"/>
    </source>
</evidence>
<sequence>MYDGPIAQYGDNRSGRVEALFTVSPTESDDTLSAKTKRKRFDEQSCKIMREHMDMLSGETHAEIPAGHTATARD</sequence>
<evidence type="ECO:0008006" key="4">
    <source>
        <dbReference type="Google" id="ProtNLM"/>
    </source>
</evidence>
<name>A0A225X244_9STRA</name>
<dbReference type="AlphaFoldDB" id="A0A225X244"/>
<accession>A0A225X244</accession>
<feature type="region of interest" description="Disordered" evidence="1">
    <location>
        <begin position="54"/>
        <end position="74"/>
    </location>
</feature>
<protein>
    <recommendedName>
        <fullName evidence="4">Reverse transcriptase</fullName>
    </recommendedName>
</protein>
<evidence type="ECO:0000313" key="3">
    <source>
        <dbReference type="Proteomes" id="UP000198211"/>
    </source>
</evidence>
<reference evidence="3" key="1">
    <citation type="submission" date="2017-03" db="EMBL/GenBank/DDBJ databases">
        <title>Phytopthora megakarya and P. palmivora, two closely related causual agents of cacao black pod achieved similar genome size and gene model numbers by different mechanisms.</title>
        <authorList>
            <person name="Ali S."/>
            <person name="Shao J."/>
            <person name="Larry D.J."/>
            <person name="Kronmiller B."/>
            <person name="Shen D."/>
            <person name="Strem M.D."/>
            <person name="Melnick R.L."/>
            <person name="Guiltinan M.J."/>
            <person name="Tyler B.M."/>
            <person name="Meinhardt L.W."/>
            <person name="Bailey B.A."/>
        </authorList>
    </citation>
    <scope>NUCLEOTIDE SEQUENCE [LARGE SCALE GENOMIC DNA]</scope>
    <source>
        <strain evidence="3">zdho120</strain>
    </source>
</reference>
<proteinExistence type="predicted"/>
<dbReference type="EMBL" id="NBNE01000066">
    <property type="protein sequence ID" value="OWZ23407.1"/>
    <property type="molecule type" value="Genomic_DNA"/>
</dbReference>
<comment type="caution">
    <text evidence="2">The sequence shown here is derived from an EMBL/GenBank/DDBJ whole genome shotgun (WGS) entry which is preliminary data.</text>
</comment>
<organism evidence="2 3">
    <name type="scientific">Phytophthora megakarya</name>
    <dbReference type="NCBI Taxonomy" id="4795"/>
    <lineage>
        <taxon>Eukaryota</taxon>
        <taxon>Sar</taxon>
        <taxon>Stramenopiles</taxon>
        <taxon>Oomycota</taxon>
        <taxon>Peronosporomycetes</taxon>
        <taxon>Peronosporales</taxon>
        <taxon>Peronosporaceae</taxon>
        <taxon>Phytophthora</taxon>
    </lineage>
</organism>
<dbReference type="Proteomes" id="UP000198211">
    <property type="component" value="Unassembled WGS sequence"/>
</dbReference>
<gene>
    <name evidence="2" type="ORF">PHMEG_0001705</name>
</gene>
<keyword evidence="3" id="KW-1185">Reference proteome</keyword>